<name>A0A239LXK1_9BACT</name>
<dbReference type="Proteomes" id="UP000198356">
    <property type="component" value="Unassembled WGS sequence"/>
</dbReference>
<gene>
    <name evidence="1" type="ORF">SAMN05421770_10822</name>
</gene>
<dbReference type="PANTHER" id="PTHR24104:SF25">
    <property type="entry name" value="PROTEIN LIN-41"/>
    <property type="match status" value="1"/>
</dbReference>
<sequence length="874" mass="86987">MNNRFTSSSLTRGMFVATAFGLLMSTVGCGIGGGGADTAASTQVAAATPAWGNVHGGQQPVTGAAVTIYVAGVNTPGSGTGYGSGAVALASTTTDSSGAFNFPAGTYTCPTPTQQAYIVASGGNPGLTGVNSNITLMAALGPCPAGGNLIATVPYIDINEVTTVAAVWALQQFMAPPATGNVGAPQIGAPNTTYSNGLSGGNAMSVQSAVQGMNNAFVTAKVLADVSTGLSPNTAYNAYATPETAKINTLADILSYCVNSDPASSAHCQNLSNATTPAGQTTAVDTVQDAWYMAQNPINNLTTLYGYISGSGTPFQPYLGVPGGVSAAYFNDTTIAINYAPLGPNTLRGVANANDFALANASDVAIDMYGNPWFVNRAQVAAYNGDGLVYTTYVDTQSISELGVDGSVLVNQIASYTPSTTGGAIPLLTTPPAGGSRSFGAFPGDLAIDLTNRAWVTNTIDYAGSYNAKVGTTVVGVGSVGIFPGSTGAGTNAIGGNANLTNGTGYVTGAQPFGIAIDGSNNAFISTNATPASNVFEGLSFAKMSATDGSGYTVATGNAAGLPTNGQAFLDIDTNPSVTGGLVWAASPTACAVTGQLYSGTNSTTDYGLISQYSGSTAAALGGSEVATSLSNASTGAGTTGITGNCGATTDYVGQVASTSFANPYALAVDRNNGVWISDQFNATTKSGFDGLTYLSAATSSAGSIPSSYYIFNGVLPTSATASTPAVGVAGTTLTAPARLAVDGNNNVWVTNSGNSSVTEATINPSTGAITFLTPGQGTNPIISGTTKEFGNNTAGAYGVGFLHTLATPTGIAIDPSGNVWVANQSNNGSLAYTASNGSKPFTGYSTTMIVGAAAPVITPKALAVKYSKIGSKP</sequence>
<evidence type="ECO:0000313" key="1">
    <source>
        <dbReference type="EMBL" id="SNT34692.1"/>
    </source>
</evidence>
<dbReference type="Gene3D" id="2.40.10.500">
    <property type="match status" value="2"/>
</dbReference>
<keyword evidence="2" id="KW-1185">Reference proteome</keyword>
<reference evidence="1 2" key="1">
    <citation type="submission" date="2017-06" db="EMBL/GenBank/DDBJ databases">
        <authorList>
            <person name="Kim H.J."/>
            <person name="Triplett B.A."/>
        </authorList>
    </citation>
    <scope>NUCLEOTIDE SEQUENCE [LARGE SCALE GENOMIC DNA]</scope>
    <source>
        <strain evidence="1 2">DSM 18704</strain>
    </source>
</reference>
<dbReference type="GO" id="GO:0008270">
    <property type="term" value="F:zinc ion binding"/>
    <property type="evidence" value="ECO:0007669"/>
    <property type="project" value="UniProtKB-KW"/>
</dbReference>
<dbReference type="SUPFAM" id="SSF63829">
    <property type="entry name" value="Calcium-dependent phosphotriesterase"/>
    <property type="match status" value="1"/>
</dbReference>
<dbReference type="OrthoDB" id="111726at2"/>
<protein>
    <recommendedName>
        <fullName evidence="3">NHL repeat-containing protein</fullName>
    </recommendedName>
</protein>
<proteinExistence type="predicted"/>
<accession>A0A239LXK1</accession>
<dbReference type="PANTHER" id="PTHR24104">
    <property type="entry name" value="E3 UBIQUITIN-PROTEIN LIGASE NHLRC1-RELATED"/>
    <property type="match status" value="1"/>
</dbReference>
<dbReference type="EMBL" id="FZOU01000008">
    <property type="protein sequence ID" value="SNT34692.1"/>
    <property type="molecule type" value="Genomic_DNA"/>
</dbReference>
<dbReference type="PROSITE" id="PS51257">
    <property type="entry name" value="PROKAR_LIPOPROTEIN"/>
    <property type="match status" value="1"/>
</dbReference>
<dbReference type="InterPro" id="IPR050952">
    <property type="entry name" value="TRIM-NHL_E3_ligases"/>
</dbReference>
<evidence type="ECO:0000313" key="2">
    <source>
        <dbReference type="Proteomes" id="UP000198356"/>
    </source>
</evidence>
<evidence type="ECO:0008006" key="3">
    <source>
        <dbReference type="Google" id="ProtNLM"/>
    </source>
</evidence>
<dbReference type="RefSeq" id="WP_142988424.1">
    <property type="nucleotide sequence ID" value="NZ_FZOU01000008.1"/>
</dbReference>
<dbReference type="AlphaFoldDB" id="A0A239LXK1"/>
<organism evidence="1 2">
    <name type="scientific">Granulicella rosea</name>
    <dbReference type="NCBI Taxonomy" id="474952"/>
    <lineage>
        <taxon>Bacteria</taxon>
        <taxon>Pseudomonadati</taxon>
        <taxon>Acidobacteriota</taxon>
        <taxon>Terriglobia</taxon>
        <taxon>Terriglobales</taxon>
        <taxon>Acidobacteriaceae</taxon>
        <taxon>Granulicella</taxon>
    </lineage>
</organism>